<organism evidence="4 5">
    <name type="scientific">Legionella septentrionalis</name>
    <dbReference type="NCBI Taxonomy" id="2498109"/>
    <lineage>
        <taxon>Bacteria</taxon>
        <taxon>Pseudomonadati</taxon>
        <taxon>Pseudomonadota</taxon>
        <taxon>Gammaproteobacteria</taxon>
        <taxon>Legionellales</taxon>
        <taxon>Legionellaceae</taxon>
        <taxon>Legionella</taxon>
    </lineage>
</organism>
<keyword evidence="1" id="KW-0560">Oxidoreductase</keyword>
<evidence type="ECO:0000256" key="1">
    <source>
        <dbReference type="ARBA" id="ARBA00023002"/>
    </source>
</evidence>
<dbReference type="InterPro" id="IPR018931">
    <property type="entry name" value="DUF2520"/>
</dbReference>
<dbReference type="InterPro" id="IPR008927">
    <property type="entry name" value="6-PGluconate_DH-like_C_sf"/>
</dbReference>
<sequence>MKTLQEDNMNVNIIGAGRLGSSLAKALLKLHPDTVLTLYNRSLAKGEKIIQHLGSGQSVDEFHAMPAASIVFITTPDDAIAVIAETLAKEQLIPAGSMVVHCSGVLGSGVLAPLQRQGCHTASVHPLRAFAEEMQEDAFQNCHCVMEGDAAATAYLSILFKNLGALTLTIHAEKKAIYHAAAVMASNYVVTLADAAIKLLIESDVSEEHARQITHNLLQISLTNLKKSPPKEALTGPLQRGDLSTIAKHLHALQGSATEKLYRAAALATLPLTPHDAETIARLKSVLTIS</sequence>
<dbReference type="InterPro" id="IPR019665">
    <property type="entry name" value="OxRdtase/DH_put_Rossmann_dom"/>
</dbReference>
<accession>A0A3S1CLM2</accession>
<proteinExistence type="predicted"/>
<evidence type="ECO:0000259" key="2">
    <source>
        <dbReference type="Pfam" id="PF10727"/>
    </source>
</evidence>
<dbReference type="InterPro" id="IPR036291">
    <property type="entry name" value="NAD(P)-bd_dom_sf"/>
</dbReference>
<reference evidence="4 5" key="1">
    <citation type="submission" date="2018-12" db="EMBL/GenBank/DDBJ databases">
        <title>Legionella sp,whole genome shotgun sequence.</title>
        <authorList>
            <person name="Wu H."/>
        </authorList>
    </citation>
    <scope>NUCLEOTIDE SEQUENCE [LARGE SCALE GENOMIC DNA]</scope>
    <source>
        <strain evidence="5">km714</strain>
    </source>
</reference>
<dbReference type="Gene3D" id="3.40.50.720">
    <property type="entry name" value="NAD(P)-binding Rossmann-like Domain"/>
    <property type="match status" value="1"/>
</dbReference>
<dbReference type="GO" id="GO:0016491">
    <property type="term" value="F:oxidoreductase activity"/>
    <property type="evidence" value="ECO:0007669"/>
    <property type="project" value="UniProtKB-KW"/>
</dbReference>
<dbReference type="InterPro" id="IPR037108">
    <property type="entry name" value="TM1727-like_C_sf"/>
</dbReference>
<name>A0A3S1CLM2_9GAMM</name>
<dbReference type="RefSeq" id="WP_127111194.1">
    <property type="nucleotide sequence ID" value="NZ_RZGR01000011.1"/>
</dbReference>
<dbReference type="Gene3D" id="1.10.1040.20">
    <property type="entry name" value="ProC-like, C-terminal domain"/>
    <property type="match status" value="1"/>
</dbReference>
<feature type="domain" description="DUF2520" evidence="3">
    <location>
        <begin position="142"/>
        <end position="268"/>
    </location>
</feature>
<dbReference type="Proteomes" id="UP000288012">
    <property type="component" value="Unassembled WGS sequence"/>
</dbReference>
<dbReference type="PANTHER" id="PTHR40459">
    <property type="entry name" value="CONSERVED HYPOTHETICAL ALANINE AND LEUCINE RICH PROTEIN"/>
    <property type="match status" value="1"/>
</dbReference>
<protein>
    <submittedName>
        <fullName evidence="4">DUF2520 domain-containing protein</fullName>
    </submittedName>
</protein>
<keyword evidence="5" id="KW-1185">Reference proteome</keyword>
<dbReference type="EMBL" id="RZGR01000011">
    <property type="protein sequence ID" value="RUQ88648.1"/>
    <property type="molecule type" value="Genomic_DNA"/>
</dbReference>
<dbReference type="Pfam" id="PF10728">
    <property type="entry name" value="DUF2520"/>
    <property type="match status" value="1"/>
</dbReference>
<gene>
    <name evidence="4" type="ORF">EKM59_04875</name>
</gene>
<evidence type="ECO:0000313" key="4">
    <source>
        <dbReference type="EMBL" id="RUQ88648.1"/>
    </source>
</evidence>
<evidence type="ECO:0000313" key="5">
    <source>
        <dbReference type="Proteomes" id="UP000288012"/>
    </source>
</evidence>
<dbReference type="SUPFAM" id="SSF48179">
    <property type="entry name" value="6-phosphogluconate dehydrogenase C-terminal domain-like"/>
    <property type="match status" value="1"/>
</dbReference>
<feature type="domain" description="Putative oxidoreductase/dehydrogenase Rossmann-like" evidence="2">
    <location>
        <begin position="4"/>
        <end position="126"/>
    </location>
</feature>
<dbReference type="Pfam" id="PF10727">
    <property type="entry name" value="Rossmann-like"/>
    <property type="match status" value="1"/>
</dbReference>
<comment type="caution">
    <text evidence="4">The sequence shown here is derived from an EMBL/GenBank/DDBJ whole genome shotgun (WGS) entry which is preliminary data.</text>
</comment>
<evidence type="ECO:0000259" key="3">
    <source>
        <dbReference type="Pfam" id="PF10728"/>
    </source>
</evidence>
<dbReference type="SUPFAM" id="SSF51735">
    <property type="entry name" value="NAD(P)-binding Rossmann-fold domains"/>
    <property type="match status" value="1"/>
</dbReference>
<dbReference type="AlphaFoldDB" id="A0A3S1CLM2"/>
<dbReference type="PANTHER" id="PTHR40459:SF1">
    <property type="entry name" value="CONSERVED HYPOTHETICAL ALANINE AND LEUCINE RICH PROTEIN"/>
    <property type="match status" value="1"/>
</dbReference>